<name>A0A9W6WDP5_AMBMO</name>
<accession>A0A9W6WDP5</accession>
<proteinExistence type="predicted"/>
<organism evidence="2 3">
    <name type="scientific">Ambrosiozyma monospora</name>
    <name type="common">Yeast</name>
    <name type="synonym">Endomycopsis monosporus</name>
    <dbReference type="NCBI Taxonomy" id="43982"/>
    <lineage>
        <taxon>Eukaryota</taxon>
        <taxon>Fungi</taxon>
        <taxon>Dikarya</taxon>
        <taxon>Ascomycota</taxon>
        <taxon>Saccharomycotina</taxon>
        <taxon>Pichiomycetes</taxon>
        <taxon>Pichiales</taxon>
        <taxon>Pichiaceae</taxon>
        <taxon>Ambrosiozyma</taxon>
    </lineage>
</organism>
<reference evidence="2" key="1">
    <citation type="submission" date="2023-04" db="EMBL/GenBank/DDBJ databases">
        <title>Ambrosiozyma monospora NBRC 1965.</title>
        <authorList>
            <person name="Ichikawa N."/>
            <person name="Sato H."/>
            <person name="Tonouchi N."/>
        </authorList>
    </citation>
    <scope>NUCLEOTIDE SEQUENCE</scope>
    <source>
        <strain evidence="2">NBRC 1965</strain>
    </source>
</reference>
<dbReference type="Proteomes" id="UP001165063">
    <property type="component" value="Unassembled WGS sequence"/>
</dbReference>
<evidence type="ECO:0000313" key="3">
    <source>
        <dbReference type="Proteomes" id="UP001165063"/>
    </source>
</evidence>
<comment type="caution">
    <text evidence="2">The sequence shown here is derived from an EMBL/GenBank/DDBJ whole genome shotgun (WGS) entry which is preliminary data.</text>
</comment>
<evidence type="ECO:0000313" key="2">
    <source>
        <dbReference type="EMBL" id="GME81074.1"/>
    </source>
</evidence>
<sequence>MNLPQIKFTTTNQTTESTSLSSDLLRIQNEIPKAPAELDVIRLVSGNSDYAMNSISNPDTNHTNHTNHTNNKTSSYNHGHPHAHAQGQCQGEDQDQDHGDNDTNGQFLKPPTATASQLSIGLKSKFSMGLRSTDEVDLFQALSSPQSISGHGHHGHK</sequence>
<feature type="region of interest" description="Disordered" evidence="1">
    <location>
        <begin position="52"/>
        <end position="115"/>
    </location>
</feature>
<dbReference type="AlphaFoldDB" id="A0A9W6WDP5"/>
<dbReference type="EMBL" id="BSXU01014569">
    <property type="protein sequence ID" value="GME81074.1"/>
    <property type="molecule type" value="Genomic_DNA"/>
</dbReference>
<gene>
    <name evidence="2" type="ORF">Amon01_000994600</name>
</gene>
<evidence type="ECO:0000256" key="1">
    <source>
        <dbReference type="SAM" id="MobiDB-lite"/>
    </source>
</evidence>
<protein>
    <submittedName>
        <fullName evidence="2">Unnamed protein product</fullName>
    </submittedName>
</protein>
<keyword evidence="3" id="KW-1185">Reference proteome</keyword>
<feature type="compositionally biased region" description="Low complexity" evidence="1">
    <location>
        <begin position="60"/>
        <end position="73"/>
    </location>
</feature>